<gene>
    <name evidence="2" type="ORF">LCGC14_2686440</name>
</gene>
<name>A0A0F9BUI7_9ZZZZ</name>
<evidence type="ECO:0000256" key="1">
    <source>
        <dbReference type="SAM" id="MobiDB-lite"/>
    </source>
</evidence>
<feature type="region of interest" description="Disordered" evidence="1">
    <location>
        <begin position="1"/>
        <end position="31"/>
    </location>
</feature>
<feature type="region of interest" description="Disordered" evidence="1">
    <location>
        <begin position="167"/>
        <end position="208"/>
    </location>
</feature>
<evidence type="ECO:0000313" key="2">
    <source>
        <dbReference type="EMBL" id="KKK94079.1"/>
    </source>
</evidence>
<dbReference type="EMBL" id="LAZR01047501">
    <property type="protein sequence ID" value="KKK94079.1"/>
    <property type="molecule type" value="Genomic_DNA"/>
</dbReference>
<reference evidence="2" key="1">
    <citation type="journal article" date="2015" name="Nature">
        <title>Complex archaea that bridge the gap between prokaryotes and eukaryotes.</title>
        <authorList>
            <person name="Spang A."/>
            <person name="Saw J.H."/>
            <person name="Jorgensen S.L."/>
            <person name="Zaremba-Niedzwiedzka K."/>
            <person name="Martijn J."/>
            <person name="Lind A.E."/>
            <person name="van Eijk R."/>
            <person name="Schleper C."/>
            <person name="Guy L."/>
            <person name="Ettema T.J."/>
        </authorList>
    </citation>
    <scope>NUCLEOTIDE SEQUENCE</scope>
</reference>
<dbReference type="AlphaFoldDB" id="A0A0F9BUI7"/>
<protein>
    <submittedName>
        <fullName evidence="2">Uncharacterized protein</fullName>
    </submittedName>
</protein>
<accession>A0A0F9BUI7</accession>
<comment type="caution">
    <text evidence="2">The sequence shown here is derived from an EMBL/GenBank/DDBJ whole genome shotgun (WGS) entry which is preliminary data.</text>
</comment>
<sequence>MPKNAKGEEITQEQFDALSPEDKAAATKVAGPAPEIQAKDIVGLKELMTESLTEFAQNTIQPVVEPTDTVTVQPTDTVDPLGQALEQHTAPKFAQQDIEIANAKDSGLFYSTHPECIKHQEAIENGVQNLISQGKPFTRQAVWEWYRGSQKNFDGFVKEAMDTEKAKVKDAEDAQTVDSAGRPVIQSPTVDHTNSEEEVSKAMENVEF</sequence>
<proteinExistence type="predicted"/>
<organism evidence="2">
    <name type="scientific">marine sediment metagenome</name>
    <dbReference type="NCBI Taxonomy" id="412755"/>
    <lineage>
        <taxon>unclassified sequences</taxon>
        <taxon>metagenomes</taxon>
        <taxon>ecological metagenomes</taxon>
    </lineage>
</organism>